<dbReference type="InterPro" id="IPR013783">
    <property type="entry name" value="Ig-like_fold"/>
</dbReference>
<proteinExistence type="predicted"/>
<dbReference type="EMBL" id="VHSG01000014">
    <property type="protein sequence ID" value="TQV77618.1"/>
    <property type="molecule type" value="Genomic_DNA"/>
</dbReference>
<dbReference type="SMART" id="SM00089">
    <property type="entry name" value="PKD"/>
    <property type="match status" value="2"/>
</dbReference>
<organism evidence="2 3">
    <name type="scientific">Exilibacterium tricleocarpae</name>
    <dbReference type="NCBI Taxonomy" id="2591008"/>
    <lineage>
        <taxon>Bacteria</taxon>
        <taxon>Pseudomonadati</taxon>
        <taxon>Pseudomonadota</taxon>
        <taxon>Gammaproteobacteria</taxon>
        <taxon>Cellvibrionales</taxon>
        <taxon>Cellvibrionaceae</taxon>
        <taxon>Exilibacterium</taxon>
    </lineage>
</organism>
<dbReference type="InterPro" id="IPR000421">
    <property type="entry name" value="FA58C"/>
</dbReference>
<dbReference type="AlphaFoldDB" id="A0A545TK85"/>
<dbReference type="InterPro" id="IPR022409">
    <property type="entry name" value="PKD/Chitinase_dom"/>
</dbReference>
<evidence type="ECO:0000259" key="1">
    <source>
        <dbReference type="PROSITE" id="PS50022"/>
    </source>
</evidence>
<keyword evidence="3" id="KW-1185">Reference proteome</keyword>
<comment type="caution">
    <text evidence="2">The sequence shown here is derived from an EMBL/GenBank/DDBJ whole genome shotgun (WGS) entry which is preliminary data.</text>
</comment>
<dbReference type="PANTHER" id="PTHR46182:SF2">
    <property type="entry name" value="FI19480P1"/>
    <property type="match status" value="1"/>
</dbReference>
<dbReference type="SUPFAM" id="SSF49299">
    <property type="entry name" value="PKD domain"/>
    <property type="match status" value="2"/>
</dbReference>
<dbReference type="SUPFAM" id="SSF53474">
    <property type="entry name" value="alpha/beta-Hydrolases"/>
    <property type="match status" value="1"/>
</dbReference>
<dbReference type="GO" id="GO:0016020">
    <property type="term" value="C:membrane"/>
    <property type="evidence" value="ECO:0007669"/>
    <property type="project" value="TreeGrafter"/>
</dbReference>
<dbReference type="SUPFAM" id="SSF49785">
    <property type="entry name" value="Galactose-binding domain-like"/>
    <property type="match status" value="1"/>
</dbReference>
<dbReference type="InterPro" id="IPR029058">
    <property type="entry name" value="AB_hydrolase_fold"/>
</dbReference>
<dbReference type="PANTHER" id="PTHR46182">
    <property type="entry name" value="FI19480P1"/>
    <property type="match status" value="1"/>
</dbReference>
<dbReference type="Pfam" id="PF00754">
    <property type="entry name" value="F5_F8_type_C"/>
    <property type="match status" value="1"/>
</dbReference>
<gene>
    <name evidence="2" type="ORF">FKG94_14695</name>
</gene>
<reference evidence="2 3" key="1">
    <citation type="submission" date="2019-06" db="EMBL/GenBank/DDBJ databases">
        <title>Whole genome sequence for Cellvibrionaceae sp. R142.</title>
        <authorList>
            <person name="Wang G."/>
        </authorList>
    </citation>
    <scope>NUCLEOTIDE SEQUENCE [LARGE SCALE GENOMIC DNA]</scope>
    <source>
        <strain evidence="2 3">R142</strain>
    </source>
</reference>
<dbReference type="Pfam" id="PF22352">
    <property type="entry name" value="K319L-like_PKD"/>
    <property type="match status" value="2"/>
</dbReference>
<evidence type="ECO:0000313" key="3">
    <source>
        <dbReference type="Proteomes" id="UP000319732"/>
    </source>
</evidence>
<dbReference type="OrthoDB" id="9758386at2"/>
<protein>
    <recommendedName>
        <fullName evidence="1">F5/8 type C domain-containing protein</fullName>
    </recommendedName>
</protein>
<dbReference type="Gene3D" id="3.40.50.1820">
    <property type="entry name" value="alpha/beta hydrolase"/>
    <property type="match status" value="1"/>
</dbReference>
<dbReference type="InterPro" id="IPR035986">
    <property type="entry name" value="PKD_dom_sf"/>
</dbReference>
<name>A0A545TK85_9GAMM</name>
<dbReference type="GO" id="GO:0031410">
    <property type="term" value="C:cytoplasmic vesicle"/>
    <property type="evidence" value="ECO:0007669"/>
    <property type="project" value="TreeGrafter"/>
</dbReference>
<evidence type="ECO:0000313" key="2">
    <source>
        <dbReference type="EMBL" id="TQV77618.1"/>
    </source>
</evidence>
<dbReference type="InterPro" id="IPR008979">
    <property type="entry name" value="Galactose-bd-like_sf"/>
</dbReference>
<dbReference type="InterPro" id="IPR029865">
    <property type="entry name" value="KIAA0319-like"/>
</dbReference>
<feature type="domain" description="F5/8 type C" evidence="1">
    <location>
        <begin position="608"/>
        <end position="759"/>
    </location>
</feature>
<dbReference type="Proteomes" id="UP000319732">
    <property type="component" value="Unassembled WGS sequence"/>
</dbReference>
<sequence length="768" mass="83645">MRHLVDTRFGWLFISWGCCSVMKISLTKSLFSVLLCVASLPSASALDNVVSGKPVSTYFSVGTPAARAVDNNLANNSAWSSGLKKRAVELTIELNGFFEVSSAEFHVGKIVDGTPRFIPEVFELQYYDDYCWVPVENASFRGFAGDKAEASFAPVITDRLRYISVDPDGHNNLRELKVFGVSTDEPVLKTGHCETGGRVMVRGPLFDVARYLPEDYNTPDASGNPKKWPLVISMHGIGGQILDVARTRVLDDSGNNGIKGFHKQLLDVTDYPAIVLSPACHPNTDPCWFDPKNIPNAINQLTRKAIQEYAVDEDRVFITGLSGGGKRAIESAFIEPELYAGIAPIAYKQSQSNICQYTAFHVSAYGGNRDLRHPPTTWISTRNALNTTCGAGADEHFEVTVINGGNHSGSTWDTAYASAELQDFFITNTKLIQGNTKPVVDAGPDKTVYISQGSFTLQAAATDDGTITRTEWEQLSGPAIELLDTNTLTLRGSNIVLGEYVFRFTAFDEFNESGSDDVVVTVVDDPENMPPVIRLATQKTVELPATTVMLTAEVIDPDGILSMQWQQVSGGVVGLNGQQSEVLSVSGLQEGRYAFTLTATDSLGLSATAGIEVNVVRNVVWRNVAVTKPVTASATQAGGYRPEHITDGNIQPKAPTWASGKGNNRYIEVDLLQPYSLSRIVVHSGYNHTRFIMKNFDVRVYDGAAWVPVAGGEFSGGTNADYEVTLTFDESVVAQKVRLYCNNAYAENCVLREVELLTTDNISLNDTL</sequence>
<accession>A0A545TK85</accession>
<dbReference type="Gene3D" id="2.60.120.260">
    <property type="entry name" value="Galactose-binding domain-like"/>
    <property type="match status" value="2"/>
</dbReference>
<dbReference type="Gene3D" id="2.60.40.10">
    <property type="entry name" value="Immunoglobulins"/>
    <property type="match status" value="2"/>
</dbReference>
<dbReference type="PROSITE" id="PS50022">
    <property type="entry name" value="FA58C_3"/>
    <property type="match status" value="1"/>
</dbReference>